<feature type="compositionally biased region" description="Polar residues" evidence="9">
    <location>
        <begin position="1"/>
        <end position="16"/>
    </location>
</feature>
<comment type="catalytic activity">
    <reaction evidence="8">
        <text>[GlcNAc-(1-&gt;4)-Mur2Ac(oyl-L-Ala-gamma-D-Glu-L-Lys-D-Ala-D-Ala)](n)-di-trans,octa-cis-undecaprenyl diphosphate + beta-D-GlcNAc-(1-&gt;4)-Mur2Ac(oyl-L-Ala-gamma-D-Glu-L-Lys-D-Ala-D-Ala)-di-trans,octa-cis-undecaprenyl diphosphate = [GlcNAc-(1-&gt;4)-Mur2Ac(oyl-L-Ala-gamma-D-Glu-L-Lys-D-Ala-D-Ala)](n+1)-di-trans,octa-cis-undecaprenyl diphosphate + di-trans,octa-cis-undecaprenyl diphosphate + H(+)</text>
        <dbReference type="Rhea" id="RHEA:23708"/>
        <dbReference type="Rhea" id="RHEA-COMP:9602"/>
        <dbReference type="Rhea" id="RHEA-COMP:9603"/>
        <dbReference type="ChEBI" id="CHEBI:15378"/>
        <dbReference type="ChEBI" id="CHEBI:58405"/>
        <dbReference type="ChEBI" id="CHEBI:60033"/>
        <dbReference type="ChEBI" id="CHEBI:78435"/>
        <dbReference type="EC" id="2.4.99.28"/>
    </reaction>
</comment>
<accession>A0ABW2GGK0</accession>
<evidence type="ECO:0000256" key="3">
    <source>
        <dbReference type="ARBA" id="ARBA00022676"/>
    </source>
</evidence>
<dbReference type="PANTHER" id="PTHR32282">
    <property type="entry name" value="BINDING PROTEIN TRANSPEPTIDASE, PUTATIVE-RELATED"/>
    <property type="match status" value="1"/>
</dbReference>
<evidence type="ECO:0000256" key="1">
    <source>
        <dbReference type="ARBA" id="ARBA00022645"/>
    </source>
</evidence>
<evidence type="ECO:0000256" key="8">
    <source>
        <dbReference type="ARBA" id="ARBA00049902"/>
    </source>
</evidence>
<reference evidence="14" key="1">
    <citation type="journal article" date="2019" name="Int. J. Syst. Evol. Microbiol.">
        <title>The Global Catalogue of Microorganisms (GCM) 10K type strain sequencing project: providing services to taxonomists for standard genome sequencing and annotation.</title>
        <authorList>
            <consortium name="The Broad Institute Genomics Platform"/>
            <consortium name="The Broad Institute Genome Sequencing Center for Infectious Disease"/>
            <person name="Wu L."/>
            <person name="Ma J."/>
        </authorList>
    </citation>
    <scope>NUCLEOTIDE SEQUENCE [LARGE SCALE GENOMIC DNA]</scope>
    <source>
        <strain evidence="14">CGMCC 1.13681</strain>
    </source>
</reference>
<evidence type="ECO:0000256" key="4">
    <source>
        <dbReference type="ARBA" id="ARBA00022679"/>
    </source>
</evidence>
<keyword evidence="10" id="KW-1133">Transmembrane helix</keyword>
<keyword evidence="14" id="KW-1185">Reference proteome</keyword>
<comment type="catalytic activity">
    <reaction evidence="7">
        <text>Preferential cleavage: (Ac)2-L-Lys-D-Ala-|-D-Ala. Also transpeptidation of peptidyl-alanyl moieties that are N-acyl substituents of D-alanine.</text>
        <dbReference type="EC" id="3.4.16.4"/>
    </reaction>
</comment>
<evidence type="ECO:0000259" key="11">
    <source>
        <dbReference type="Pfam" id="PF00905"/>
    </source>
</evidence>
<evidence type="ECO:0000256" key="2">
    <source>
        <dbReference type="ARBA" id="ARBA00022670"/>
    </source>
</evidence>
<keyword evidence="4 13" id="KW-0808">Transferase</keyword>
<evidence type="ECO:0000256" key="5">
    <source>
        <dbReference type="ARBA" id="ARBA00022801"/>
    </source>
</evidence>
<proteinExistence type="predicted"/>
<evidence type="ECO:0000256" key="9">
    <source>
        <dbReference type="SAM" id="MobiDB-lite"/>
    </source>
</evidence>
<keyword evidence="3 13" id="KW-0328">Glycosyltransferase</keyword>
<feature type="region of interest" description="Disordered" evidence="9">
    <location>
        <begin position="586"/>
        <end position="606"/>
    </location>
</feature>
<keyword evidence="5" id="KW-0378">Hydrolase</keyword>
<protein>
    <submittedName>
        <fullName evidence="13">Transglycosylase domain-containing protein</fullName>
        <ecNumber evidence="13">2.4.-.-</ecNumber>
    </submittedName>
</protein>
<organism evidence="13 14">
    <name type="scientific">Streptomyces polyrhachis</name>
    <dbReference type="NCBI Taxonomy" id="1282885"/>
    <lineage>
        <taxon>Bacteria</taxon>
        <taxon>Bacillati</taxon>
        <taxon>Actinomycetota</taxon>
        <taxon>Actinomycetes</taxon>
        <taxon>Kitasatosporales</taxon>
        <taxon>Streptomycetaceae</taxon>
        <taxon>Streptomyces</taxon>
    </lineage>
</organism>
<evidence type="ECO:0000256" key="7">
    <source>
        <dbReference type="ARBA" id="ARBA00034000"/>
    </source>
</evidence>
<dbReference type="InterPro" id="IPR012338">
    <property type="entry name" value="Beta-lactam/transpept-like"/>
</dbReference>
<keyword evidence="6" id="KW-0511">Multifunctional enzyme</keyword>
<gene>
    <name evidence="13" type="ORF">ACFQLX_09895</name>
</gene>
<evidence type="ECO:0000259" key="12">
    <source>
        <dbReference type="Pfam" id="PF00912"/>
    </source>
</evidence>
<feature type="domain" description="Penicillin-binding protein transpeptidase" evidence="11">
    <location>
        <begin position="373"/>
        <end position="632"/>
    </location>
</feature>
<dbReference type="InterPro" id="IPR050396">
    <property type="entry name" value="Glycosyltr_51/Transpeptidase"/>
</dbReference>
<dbReference type="RefSeq" id="WP_386413831.1">
    <property type="nucleotide sequence ID" value="NZ_JBHSZO010000012.1"/>
</dbReference>
<dbReference type="InterPro" id="IPR001460">
    <property type="entry name" value="PCN-bd_Tpept"/>
</dbReference>
<dbReference type="EC" id="2.4.-.-" evidence="13"/>
<evidence type="ECO:0000256" key="6">
    <source>
        <dbReference type="ARBA" id="ARBA00023268"/>
    </source>
</evidence>
<dbReference type="Pfam" id="PF00912">
    <property type="entry name" value="Transgly"/>
    <property type="match status" value="1"/>
</dbReference>
<feature type="compositionally biased region" description="Low complexity" evidence="9">
    <location>
        <begin position="716"/>
        <end position="728"/>
    </location>
</feature>
<feature type="region of interest" description="Disordered" evidence="9">
    <location>
        <begin position="1"/>
        <end position="40"/>
    </location>
</feature>
<dbReference type="PANTHER" id="PTHR32282:SF34">
    <property type="entry name" value="PENICILLIN-BINDING PROTEIN 1A"/>
    <property type="match status" value="1"/>
</dbReference>
<dbReference type="SUPFAM" id="SSF53955">
    <property type="entry name" value="Lysozyme-like"/>
    <property type="match status" value="1"/>
</dbReference>
<feature type="region of interest" description="Disordered" evidence="9">
    <location>
        <begin position="675"/>
        <end position="728"/>
    </location>
</feature>
<evidence type="ECO:0000313" key="14">
    <source>
        <dbReference type="Proteomes" id="UP001596413"/>
    </source>
</evidence>
<feature type="transmembrane region" description="Helical" evidence="10">
    <location>
        <begin position="48"/>
        <end position="72"/>
    </location>
</feature>
<feature type="compositionally biased region" description="Low complexity" evidence="9">
    <location>
        <begin position="17"/>
        <end position="36"/>
    </location>
</feature>
<dbReference type="Gene3D" id="3.40.710.10">
    <property type="entry name" value="DD-peptidase/beta-lactamase superfamily"/>
    <property type="match status" value="1"/>
</dbReference>
<dbReference type="InterPro" id="IPR023346">
    <property type="entry name" value="Lysozyme-like_dom_sf"/>
</dbReference>
<feature type="compositionally biased region" description="Pro residues" evidence="9">
    <location>
        <begin position="684"/>
        <end position="715"/>
    </location>
</feature>
<dbReference type="EMBL" id="JBHSZO010000012">
    <property type="protein sequence ID" value="MFC7218475.1"/>
    <property type="molecule type" value="Genomic_DNA"/>
</dbReference>
<dbReference type="SUPFAM" id="SSF56601">
    <property type="entry name" value="beta-lactamase/transpeptidase-like"/>
    <property type="match status" value="1"/>
</dbReference>
<dbReference type="Pfam" id="PF00905">
    <property type="entry name" value="Transpeptidase"/>
    <property type="match status" value="1"/>
</dbReference>
<name>A0ABW2GGK0_9ACTN</name>
<dbReference type="InterPro" id="IPR036950">
    <property type="entry name" value="PBP_transglycosylase"/>
</dbReference>
<comment type="caution">
    <text evidence="13">The sequence shown here is derived from an EMBL/GenBank/DDBJ whole genome shotgun (WGS) entry which is preliminary data.</text>
</comment>
<dbReference type="Proteomes" id="UP001596413">
    <property type="component" value="Unassembled WGS sequence"/>
</dbReference>
<dbReference type="Gene3D" id="1.10.3810.10">
    <property type="entry name" value="Biosynthetic peptidoglycan transglycosylase-like"/>
    <property type="match status" value="1"/>
</dbReference>
<dbReference type="GO" id="GO:0016757">
    <property type="term" value="F:glycosyltransferase activity"/>
    <property type="evidence" value="ECO:0007669"/>
    <property type="project" value="UniProtKB-KW"/>
</dbReference>
<keyword evidence="1" id="KW-0121">Carboxypeptidase</keyword>
<keyword evidence="2" id="KW-0645">Protease</keyword>
<dbReference type="InterPro" id="IPR001264">
    <property type="entry name" value="Glyco_trans_51"/>
</dbReference>
<sequence>MTQTETPLITEETPQSADGAPADGAPEAAADGSPPAGRRRRRLRLLPGWRPTVGTSLIALALGSGAFAVGYMSVDMPQPNRAAVAQSNLFLYADGTPLARDGEIDRESVGIERVPEAVRLAVLAAEDRNFYTDSAVNPLAMVRAGWNTASGKGTQSGSTITQQYVKNYYLDQGQTISRKLKEFFIAIKLDREVTKDDILEGYLNTSYFGRNAYGVQAAAKAYFDKDVTELNVSEGAYLAALLNAPHTLDVTLNPQNRHAAVGRWNYVLDGMEKKRWLTAEQRAALRFPQPQQARPRESLSGQRGYLVEAIKSYLTEHRIIDEQTLAAGGFRITTTIQPARQQAFVEAVDDRLMSRLSDDNPVDRFVRAGGASVDVRTGEVVAMYGGRDYVQQFVNNATRRDYQVGSTFKPFVFTAAVQHDARTVKGAPITPRTVYDGKSRRQVVAKGGRKVGYAPENQDDEDYGRLSVAAATDESVNSVYAQMAQDVGPRRVFDTAVNLGLPPTTPEMLPHPAIALGSATASVLDMAQAYATLANHGRRPALTMVEKMTKNGHDYRLPVAADVQAVSRVAADATTAILESVVDNGSGGAAQEAGHPAAGKTGTGEHNRSALFAGYTTRLATVVAVMGQDSQTGEQKSLHGALGEDRISGSGVPAQIWADYTARALGDAEPEEFDLRAGAKGRLPAPPPPPAPPAPIAPPPVPAAPAVPQPAPAAPQPGAVLPGAAPPA</sequence>
<keyword evidence="10" id="KW-0472">Membrane</keyword>
<keyword evidence="10" id="KW-0812">Transmembrane</keyword>
<evidence type="ECO:0000313" key="13">
    <source>
        <dbReference type="EMBL" id="MFC7218475.1"/>
    </source>
</evidence>
<evidence type="ECO:0000256" key="10">
    <source>
        <dbReference type="SAM" id="Phobius"/>
    </source>
</evidence>
<feature type="domain" description="Glycosyl transferase family 51" evidence="12">
    <location>
        <begin position="103"/>
        <end position="271"/>
    </location>
</feature>